<dbReference type="InterPro" id="IPR032805">
    <property type="entry name" value="Wax_synthase_dom"/>
</dbReference>
<dbReference type="STRING" id="74649.A0A2P6PPN3"/>
<dbReference type="PANTHER" id="PTHR31595">
    <property type="entry name" value="LONG-CHAIN-ALCOHOL O-FATTY-ACYLTRANSFERASE 3-RELATED"/>
    <property type="match status" value="1"/>
</dbReference>
<gene>
    <name evidence="11" type="ORF">RchiOBHm_Chr6g0266351</name>
</gene>
<comment type="similarity">
    <text evidence="2">Belongs to the wax synthase family.</text>
</comment>
<evidence type="ECO:0000256" key="5">
    <source>
        <dbReference type="ARBA" id="ARBA00022989"/>
    </source>
</evidence>
<comment type="subcellular location">
    <subcellularLocation>
        <location evidence="1">Membrane</location>
        <topology evidence="1">Multi-pass membrane protein</topology>
    </subcellularLocation>
</comment>
<evidence type="ECO:0000256" key="4">
    <source>
        <dbReference type="ARBA" id="ARBA00022692"/>
    </source>
</evidence>
<dbReference type="Proteomes" id="UP000238479">
    <property type="component" value="Chromosome 6"/>
</dbReference>
<keyword evidence="5 9" id="KW-1133">Transmembrane helix</keyword>
<dbReference type="EMBL" id="PDCK01000044">
    <property type="protein sequence ID" value="PRQ23887.1"/>
    <property type="molecule type" value="Genomic_DNA"/>
</dbReference>
<name>A0A2P6PPN3_ROSCH</name>
<evidence type="ECO:0000256" key="7">
    <source>
        <dbReference type="ARBA" id="ARBA00023136"/>
    </source>
</evidence>
<evidence type="ECO:0000256" key="2">
    <source>
        <dbReference type="ARBA" id="ARBA00007282"/>
    </source>
</evidence>
<dbReference type="GO" id="GO:0047196">
    <property type="term" value="F:long-chain-alcohol O-fatty-acyltransferase activity"/>
    <property type="evidence" value="ECO:0007669"/>
    <property type="project" value="UniProtKB-EC"/>
</dbReference>
<reference evidence="11 12" key="1">
    <citation type="journal article" date="2018" name="Nat. Genet.">
        <title>The Rosa genome provides new insights in the design of modern roses.</title>
        <authorList>
            <person name="Bendahmane M."/>
        </authorList>
    </citation>
    <scope>NUCLEOTIDE SEQUENCE [LARGE SCALE GENOMIC DNA]</scope>
    <source>
        <strain evidence="12">cv. Old Blush</strain>
    </source>
</reference>
<evidence type="ECO:0000256" key="1">
    <source>
        <dbReference type="ARBA" id="ARBA00004141"/>
    </source>
</evidence>
<evidence type="ECO:0000313" key="12">
    <source>
        <dbReference type="Proteomes" id="UP000238479"/>
    </source>
</evidence>
<evidence type="ECO:0000256" key="8">
    <source>
        <dbReference type="ARBA" id="ARBA00023315"/>
    </source>
</evidence>
<evidence type="ECO:0000313" key="11">
    <source>
        <dbReference type="EMBL" id="PRQ23887.1"/>
    </source>
</evidence>
<protein>
    <submittedName>
        <fullName evidence="11">Putative long-chain-alcohol O-fatty-acyltransferase</fullName>
        <ecNumber evidence="11">2.3.1.75</ecNumber>
    </submittedName>
</protein>
<dbReference type="InterPro" id="IPR044851">
    <property type="entry name" value="Wax_synthase"/>
</dbReference>
<keyword evidence="4 9" id="KW-0812">Transmembrane</keyword>
<sequence length="246" mass="28192">MTKLVPNKRILWAMKALLLGVVILVRKDYRQNLHPYVLTALSLSHLYLGLEIGFALSVVLPQAMFGFELEPHFNEPYFSTSLQDFWGRRWNLVVSNTLRPLVHHPVRRISTGKGGAIFELTVTAKPSRTQILLVIFAFTISGFMHELFFYYVTRARPTGEMMCFFLLQGVCLEIELEVKKALAHRVRFHPLVSGLLTLVFLIVTTDWLFFPHVIRTGADAKSLGECAIMVDFVKTNGSLLYYWQKN</sequence>
<comment type="caution">
    <text evidence="11">The sequence shown here is derived from an EMBL/GenBank/DDBJ whole genome shotgun (WGS) entry which is preliminary data.</text>
</comment>
<dbReference type="GO" id="GO:0006629">
    <property type="term" value="P:lipid metabolic process"/>
    <property type="evidence" value="ECO:0007669"/>
    <property type="project" value="UniProtKB-KW"/>
</dbReference>
<proteinExistence type="inferred from homology"/>
<evidence type="ECO:0000256" key="3">
    <source>
        <dbReference type="ARBA" id="ARBA00022679"/>
    </source>
</evidence>
<keyword evidence="6" id="KW-0443">Lipid metabolism</keyword>
<keyword evidence="7 9" id="KW-0472">Membrane</keyword>
<feature type="transmembrane region" description="Helical" evidence="9">
    <location>
        <begin position="46"/>
        <end position="67"/>
    </location>
</feature>
<dbReference type="EC" id="2.3.1.75" evidence="11"/>
<dbReference type="AlphaFoldDB" id="A0A2P6PPN3"/>
<keyword evidence="8 11" id="KW-0012">Acyltransferase</keyword>
<evidence type="ECO:0000256" key="9">
    <source>
        <dbReference type="SAM" id="Phobius"/>
    </source>
</evidence>
<feature type="domain" description="Wax synthase" evidence="10">
    <location>
        <begin position="70"/>
        <end position="166"/>
    </location>
</feature>
<dbReference type="Pfam" id="PF13813">
    <property type="entry name" value="MBOAT_2"/>
    <property type="match status" value="1"/>
</dbReference>
<keyword evidence="12" id="KW-1185">Reference proteome</keyword>
<accession>A0A2P6PPN3</accession>
<keyword evidence="3 11" id="KW-0808">Transferase</keyword>
<organism evidence="11 12">
    <name type="scientific">Rosa chinensis</name>
    <name type="common">China rose</name>
    <dbReference type="NCBI Taxonomy" id="74649"/>
    <lineage>
        <taxon>Eukaryota</taxon>
        <taxon>Viridiplantae</taxon>
        <taxon>Streptophyta</taxon>
        <taxon>Embryophyta</taxon>
        <taxon>Tracheophyta</taxon>
        <taxon>Spermatophyta</taxon>
        <taxon>Magnoliopsida</taxon>
        <taxon>eudicotyledons</taxon>
        <taxon>Gunneridae</taxon>
        <taxon>Pentapetalae</taxon>
        <taxon>rosids</taxon>
        <taxon>fabids</taxon>
        <taxon>Rosales</taxon>
        <taxon>Rosaceae</taxon>
        <taxon>Rosoideae</taxon>
        <taxon>Rosoideae incertae sedis</taxon>
        <taxon>Rosa</taxon>
    </lineage>
</organism>
<dbReference type="PANTHER" id="PTHR31595:SF70">
    <property type="entry name" value="LONG-CHAIN-ALCOHOL O-FATTY-ACYLTRANSFERASE 3-RELATED"/>
    <property type="match status" value="1"/>
</dbReference>
<feature type="transmembrane region" description="Helical" evidence="9">
    <location>
        <begin position="131"/>
        <end position="152"/>
    </location>
</feature>
<evidence type="ECO:0000259" key="10">
    <source>
        <dbReference type="Pfam" id="PF13813"/>
    </source>
</evidence>
<feature type="transmembrane region" description="Helical" evidence="9">
    <location>
        <begin position="188"/>
        <end position="210"/>
    </location>
</feature>
<evidence type="ECO:0000256" key="6">
    <source>
        <dbReference type="ARBA" id="ARBA00023098"/>
    </source>
</evidence>
<dbReference type="Gramene" id="PRQ23887">
    <property type="protein sequence ID" value="PRQ23887"/>
    <property type="gene ID" value="RchiOBHm_Chr6g0266351"/>
</dbReference>
<dbReference type="GO" id="GO:0016020">
    <property type="term" value="C:membrane"/>
    <property type="evidence" value="ECO:0007669"/>
    <property type="project" value="UniProtKB-SubCell"/>
</dbReference>